<dbReference type="InterPro" id="IPR014729">
    <property type="entry name" value="Rossmann-like_a/b/a_fold"/>
</dbReference>
<dbReference type="PRINTS" id="PR01438">
    <property type="entry name" value="UNVRSLSTRESS"/>
</dbReference>
<evidence type="ECO:0000256" key="1">
    <source>
        <dbReference type="ARBA" id="ARBA00008791"/>
    </source>
</evidence>
<comment type="similarity">
    <text evidence="1">Belongs to the universal stress protein A family.</text>
</comment>
<dbReference type="InterPro" id="IPR006016">
    <property type="entry name" value="UspA"/>
</dbReference>
<sequence>MAQQLILHPTDGSSAARKALEFAVDLARGRQARLLILHVQRSHGSYAVPDAFKDFERVEHLHLSEQEVLAGVAVQIAEEAEAAARALGLAEVESLVIEGDPAQRILETAETRKADLIVMGSRGLGDLQGMLLGSVSHKVAHLAPCTCVLVR</sequence>
<dbReference type="AlphaFoldDB" id="A0A1Y6C0E0"/>
<dbReference type="InterPro" id="IPR006015">
    <property type="entry name" value="Universal_stress_UspA"/>
</dbReference>
<dbReference type="PANTHER" id="PTHR46268">
    <property type="entry name" value="STRESS RESPONSE PROTEIN NHAX"/>
    <property type="match status" value="1"/>
</dbReference>
<name>A0A1Y6C0E0_9PROT</name>
<reference evidence="3 4" key="1">
    <citation type="submission" date="2017-04" db="EMBL/GenBank/DDBJ databases">
        <authorList>
            <person name="Afonso C.L."/>
            <person name="Miller P.J."/>
            <person name="Scott M.A."/>
            <person name="Spackman E."/>
            <person name="Goraichik I."/>
            <person name="Dimitrov K.M."/>
            <person name="Suarez D.L."/>
            <person name="Swayne D.E."/>
        </authorList>
    </citation>
    <scope>NUCLEOTIDE SEQUENCE [LARGE SCALE GENOMIC DNA]</scope>
    <source>
        <strain evidence="3 4">USBA 355</strain>
    </source>
</reference>
<dbReference type="Gene3D" id="3.40.50.620">
    <property type="entry name" value="HUPs"/>
    <property type="match status" value="1"/>
</dbReference>
<dbReference type="Proteomes" id="UP000192917">
    <property type="component" value="Unassembled WGS sequence"/>
</dbReference>
<dbReference type="Pfam" id="PF00582">
    <property type="entry name" value="Usp"/>
    <property type="match status" value="1"/>
</dbReference>
<feature type="domain" description="UspA" evidence="2">
    <location>
        <begin position="6"/>
        <end position="151"/>
    </location>
</feature>
<dbReference type="EMBL" id="FWZX01000010">
    <property type="protein sequence ID" value="SMF29092.1"/>
    <property type="molecule type" value="Genomic_DNA"/>
</dbReference>
<dbReference type="SUPFAM" id="SSF52402">
    <property type="entry name" value="Adenine nucleotide alpha hydrolases-like"/>
    <property type="match status" value="1"/>
</dbReference>
<evidence type="ECO:0000259" key="2">
    <source>
        <dbReference type="Pfam" id="PF00582"/>
    </source>
</evidence>
<dbReference type="RefSeq" id="WP_085123245.1">
    <property type="nucleotide sequence ID" value="NZ_FWZX01000010.1"/>
</dbReference>
<accession>A0A1Y6C0E0</accession>
<dbReference type="CDD" id="cd00293">
    <property type="entry name" value="USP-like"/>
    <property type="match status" value="1"/>
</dbReference>
<evidence type="ECO:0000313" key="3">
    <source>
        <dbReference type="EMBL" id="SMF29092.1"/>
    </source>
</evidence>
<dbReference type="PANTHER" id="PTHR46268:SF6">
    <property type="entry name" value="UNIVERSAL STRESS PROTEIN UP12"/>
    <property type="match status" value="1"/>
</dbReference>
<evidence type="ECO:0000313" key="4">
    <source>
        <dbReference type="Proteomes" id="UP000192917"/>
    </source>
</evidence>
<organism evidence="3 4">
    <name type="scientific">Tistlia consotensis USBA 355</name>
    <dbReference type="NCBI Taxonomy" id="560819"/>
    <lineage>
        <taxon>Bacteria</taxon>
        <taxon>Pseudomonadati</taxon>
        <taxon>Pseudomonadota</taxon>
        <taxon>Alphaproteobacteria</taxon>
        <taxon>Rhodospirillales</taxon>
        <taxon>Rhodovibrionaceae</taxon>
        <taxon>Tistlia</taxon>
    </lineage>
</organism>
<protein>
    <submittedName>
        <fullName evidence="3">Nucleotide-binding universal stress protein, UspA family</fullName>
    </submittedName>
</protein>
<proteinExistence type="inferred from homology"/>
<keyword evidence="4" id="KW-1185">Reference proteome</keyword>
<gene>
    <name evidence="3" type="ORF">SAMN05428998_11019</name>
</gene>